<dbReference type="SUPFAM" id="SSF52317">
    <property type="entry name" value="Class I glutamine amidotransferase-like"/>
    <property type="match status" value="1"/>
</dbReference>
<dbReference type="EMBL" id="QUMU01000021">
    <property type="protein sequence ID" value="REG20467.1"/>
    <property type="molecule type" value="Genomic_DNA"/>
</dbReference>
<evidence type="ECO:0000313" key="2">
    <source>
        <dbReference type="EMBL" id="AKI98432.1"/>
    </source>
</evidence>
<feature type="domain" description="DJ-1/PfpI" evidence="1">
    <location>
        <begin position="6"/>
        <end position="168"/>
    </location>
</feature>
<sequence length="233" mass="25016">MHKKVIAFVVYPEVTPLDLVGPLQVLKPLENFGPFEVVTVGERLEPITTDLGMRIVPERTFAEVPVPFALVLPGGLLGPIQAMTNDAFMAYVRSAGATAEVLASVCTGSLILAAAGLLEGRKATTHWSFLDSLDRFGARATRERWVEDGRVITAAGVSAGIDMGLALAARLAGDTVARNIQAIIEYDPKPPFGAVDWDQVERSGLKRALLTPYASAIQKILEGRPELMAKLLP</sequence>
<organism evidence="2 4">
    <name type="scientific">Archangium gephyra</name>
    <dbReference type="NCBI Taxonomy" id="48"/>
    <lineage>
        <taxon>Bacteria</taxon>
        <taxon>Pseudomonadati</taxon>
        <taxon>Myxococcota</taxon>
        <taxon>Myxococcia</taxon>
        <taxon>Myxococcales</taxon>
        <taxon>Cystobacterineae</taxon>
        <taxon>Archangiaceae</taxon>
        <taxon>Archangium</taxon>
    </lineage>
</organism>
<dbReference type="CDD" id="cd03139">
    <property type="entry name" value="GATase1_PfpI_2"/>
    <property type="match status" value="1"/>
</dbReference>
<protein>
    <submittedName>
        <fullName evidence="3">DJ-1/PfpI family protein</fullName>
    </submittedName>
    <submittedName>
        <fullName evidence="2">ThiJ/PfpI family protein</fullName>
    </submittedName>
</protein>
<keyword evidence="5" id="KW-1185">Reference proteome</keyword>
<dbReference type="InterPro" id="IPR029062">
    <property type="entry name" value="Class_I_gatase-like"/>
</dbReference>
<dbReference type="AlphaFoldDB" id="A0AAC8PZU1"/>
<reference evidence="3 5" key="2">
    <citation type="submission" date="2018-08" db="EMBL/GenBank/DDBJ databases">
        <title>Genomic Encyclopedia of Archaeal and Bacterial Type Strains, Phase II (KMG-II): from individual species to whole genera.</title>
        <authorList>
            <person name="Goeker M."/>
        </authorList>
    </citation>
    <scope>NUCLEOTIDE SEQUENCE [LARGE SCALE GENOMIC DNA]</scope>
    <source>
        <strain evidence="3 5">DSM 2261</strain>
    </source>
</reference>
<proteinExistence type="predicted"/>
<dbReference type="Proteomes" id="UP000035579">
    <property type="component" value="Chromosome"/>
</dbReference>
<name>A0AAC8PZU1_9BACT</name>
<dbReference type="EMBL" id="CP011509">
    <property type="protein sequence ID" value="AKI98432.1"/>
    <property type="molecule type" value="Genomic_DNA"/>
</dbReference>
<evidence type="ECO:0000313" key="5">
    <source>
        <dbReference type="Proteomes" id="UP000256345"/>
    </source>
</evidence>
<dbReference type="PANTHER" id="PTHR43130">
    <property type="entry name" value="ARAC-FAMILY TRANSCRIPTIONAL REGULATOR"/>
    <property type="match status" value="1"/>
</dbReference>
<dbReference type="GO" id="GO:0006355">
    <property type="term" value="P:regulation of DNA-templated transcription"/>
    <property type="evidence" value="ECO:0007669"/>
    <property type="project" value="TreeGrafter"/>
</dbReference>
<reference evidence="2 4" key="1">
    <citation type="submission" date="2015-05" db="EMBL/GenBank/DDBJ databases">
        <title>Genome assembly of Archangium gephyra DSM 2261.</title>
        <authorList>
            <person name="Sharma G."/>
            <person name="Subramanian S."/>
        </authorList>
    </citation>
    <scope>NUCLEOTIDE SEQUENCE [LARGE SCALE GENOMIC DNA]</scope>
    <source>
        <strain evidence="2 4">DSM 2261</strain>
    </source>
</reference>
<dbReference type="PANTHER" id="PTHR43130:SF2">
    <property type="entry name" value="DJ-1_PFPI DOMAIN-CONTAINING PROTEIN"/>
    <property type="match status" value="1"/>
</dbReference>
<dbReference type="InterPro" id="IPR002818">
    <property type="entry name" value="DJ-1/PfpI"/>
</dbReference>
<dbReference type="Gene3D" id="3.40.50.880">
    <property type="match status" value="1"/>
</dbReference>
<dbReference type="Proteomes" id="UP000256345">
    <property type="component" value="Unassembled WGS sequence"/>
</dbReference>
<dbReference type="InterPro" id="IPR052158">
    <property type="entry name" value="INH-QAR"/>
</dbReference>
<dbReference type="Pfam" id="PF01965">
    <property type="entry name" value="DJ-1_PfpI"/>
    <property type="match status" value="1"/>
</dbReference>
<accession>A0AAC8PZU1</accession>
<evidence type="ECO:0000313" key="4">
    <source>
        <dbReference type="Proteomes" id="UP000035579"/>
    </source>
</evidence>
<gene>
    <name evidence="2" type="ORF">AA314_00059</name>
    <name evidence="3" type="ORF">ATI61_12132</name>
</gene>
<evidence type="ECO:0000313" key="3">
    <source>
        <dbReference type="EMBL" id="REG20467.1"/>
    </source>
</evidence>
<evidence type="ECO:0000259" key="1">
    <source>
        <dbReference type="Pfam" id="PF01965"/>
    </source>
</evidence>
<dbReference type="RefSeq" id="WP_047853805.1">
    <property type="nucleotide sequence ID" value="NZ_CP011509.1"/>
</dbReference>
<dbReference type="KEGG" id="age:AA314_00059"/>